<feature type="chain" id="PRO_5045443441" description="Lipoprotein" evidence="1">
    <location>
        <begin position="21"/>
        <end position="86"/>
    </location>
</feature>
<comment type="caution">
    <text evidence="2">The sequence shown here is derived from an EMBL/GenBank/DDBJ whole genome shotgun (WGS) entry which is preliminary data.</text>
</comment>
<evidence type="ECO:0008006" key="4">
    <source>
        <dbReference type="Google" id="ProtNLM"/>
    </source>
</evidence>
<accession>A0ABS4SJ49</accession>
<evidence type="ECO:0000256" key="1">
    <source>
        <dbReference type="SAM" id="SignalP"/>
    </source>
</evidence>
<dbReference type="PROSITE" id="PS51257">
    <property type="entry name" value="PROKAR_LIPOPROTEIN"/>
    <property type="match status" value="1"/>
</dbReference>
<evidence type="ECO:0000313" key="2">
    <source>
        <dbReference type="EMBL" id="MBP2292592.1"/>
    </source>
</evidence>
<reference evidence="2 3" key="1">
    <citation type="submission" date="2021-03" db="EMBL/GenBank/DDBJ databases">
        <title>Genomic Encyclopedia of Type Strains, Phase III (KMG-III): the genomes of soil and plant-associated and newly described type strains.</title>
        <authorList>
            <person name="Whitman W."/>
        </authorList>
    </citation>
    <scope>NUCLEOTIDE SEQUENCE [LARGE SCALE GENOMIC DNA]</scope>
    <source>
        <strain evidence="2 3">IMMIB AFH-6</strain>
    </source>
</reference>
<name>A0ABS4SJ49_9PROT</name>
<evidence type="ECO:0000313" key="3">
    <source>
        <dbReference type="Proteomes" id="UP000781958"/>
    </source>
</evidence>
<keyword evidence="1" id="KW-0732">Signal</keyword>
<protein>
    <recommendedName>
        <fullName evidence="4">Lipoprotein</fullName>
    </recommendedName>
</protein>
<keyword evidence="3" id="KW-1185">Reference proteome</keyword>
<organism evidence="2 3">
    <name type="scientific">Azospirillum rugosum</name>
    <dbReference type="NCBI Taxonomy" id="416170"/>
    <lineage>
        <taxon>Bacteria</taxon>
        <taxon>Pseudomonadati</taxon>
        <taxon>Pseudomonadota</taxon>
        <taxon>Alphaproteobacteria</taxon>
        <taxon>Rhodospirillales</taxon>
        <taxon>Azospirillaceae</taxon>
        <taxon>Azospirillum</taxon>
    </lineage>
</organism>
<gene>
    <name evidence="2" type="ORF">J2851_002370</name>
</gene>
<dbReference type="EMBL" id="JAGINP010000007">
    <property type="protein sequence ID" value="MBP2292592.1"/>
    <property type="molecule type" value="Genomic_DNA"/>
</dbReference>
<dbReference type="RefSeq" id="WP_209766459.1">
    <property type="nucleotide sequence ID" value="NZ_JAGINP010000007.1"/>
</dbReference>
<sequence>MATLRFAVLLGGALTLTACGSTPTYREWTATEGTATVAFDECTDQVDTTMRLRGYPYRPLPETPQFKYRKEIFAQCMRRKGYSADD</sequence>
<proteinExistence type="predicted"/>
<feature type="signal peptide" evidence="1">
    <location>
        <begin position="1"/>
        <end position="20"/>
    </location>
</feature>
<dbReference type="Proteomes" id="UP000781958">
    <property type="component" value="Unassembled WGS sequence"/>
</dbReference>